<accession>A0ABR0WT95</accession>
<feature type="region of interest" description="Disordered" evidence="2">
    <location>
        <begin position="25"/>
        <end position="52"/>
    </location>
</feature>
<keyword evidence="4" id="KW-0732">Signal</keyword>
<dbReference type="InterPro" id="IPR000782">
    <property type="entry name" value="FAS1_domain"/>
</dbReference>
<evidence type="ECO:0000256" key="3">
    <source>
        <dbReference type="SAM" id="Phobius"/>
    </source>
</evidence>
<keyword evidence="3" id="KW-1133">Transmembrane helix</keyword>
<dbReference type="InterPro" id="IPR036378">
    <property type="entry name" value="FAS1_dom_sf"/>
</dbReference>
<feature type="transmembrane region" description="Helical" evidence="3">
    <location>
        <begin position="238"/>
        <end position="257"/>
    </location>
</feature>
<sequence length="287" mass="30933">MAVPFSLILLLVAVTTATTLRLISTTETHSPSQPPSLPITPPPPPPLSAAPPPPAALAEIQANHLNNIIDALIGAGDFAGWANLLSTTDPSTLPLTATFFIPGNDAVFNLTPNINPFLIPYHIVPQRLTFSDLQQFMTRTRLPTLLPGKYIVVTDNSLANFAVDGSKITQADIFVNSAFSVHGIEKLLDYSVYGGGSLPSPPDGNNEPPPEFTPSKRNPVFPPGEITFGMKSSASCPYGLILMIFAICGVVAVILFCEILRDAVVWILFMEILRICIDLFVYFISTM</sequence>
<feature type="chain" id="PRO_5045087067" description="FAS1 domain-containing protein" evidence="4">
    <location>
        <begin position="18"/>
        <end position="287"/>
    </location>
</feature>
<comment type="caution">
    <text evidence="6">The sequence shown here is derived from an EMBL/GenBank/DDBJ whole genome shotgun (WGS) entry which is preliminary data.</text>
</comment>
<dbReference type="EMBL" id="JABTTQ020000009">
    <property type="protein sequence ID" value="KAK6150176.1"/>
    <property type="molecule type" value="Genomic_DNA"/>
</dbReference>
<evidence type="ECO:0000256" key="4">
    <source>
        <dbReference type="SAM" id="SignalP"/>
    </source>
</evidence>
<evidence type="ECO:0000259" key="5">
    <source>
        <dbReference type="PROSITE" id="PS50213"/>
    </source>
</evidence>
<organism evidence="6 7">
    <name type="scientific">Rehmannia glutinosa</name>
    <name type="common">Chinese foxglove</name>
    <dbReference type="NCBI Taxonomy" id="99300"/>
    <lineage>
        <taxon>Eukaryota</taxon>
        <taxon>Viridiplantae</taxon>
        <taxon>Streptophyta</taxon>
        <taxon>Embryophyta</taxon>
        <taxon>Tracheophyta</taxon>
        <taxon>Spermatophyta</taxon>
        <taxon>Magnoliopsida</taxon>
        <taxon>eudicotyledons</taxon>
        <taxon>Gunneridae</taxon>
        <taxon>Pentapetalae</taxon>
        <taxon>asterids</taxon>
        <taxon>lamiids</taxon>
        <taxon>Lamiales</taxon>
        <taxon>Orobanchaceae</taxon>
        <taxon>Rehmannieae</taxon>
        <taxon>Rehmannia</taxon>
    </lineage>
</organism>
<name>A0ABR0WT95_REHGL</name>
<feature type="compositionally biased region" description="Pro residues" evidence="2">
    <location>
        <begin position="32"/>
        <end position="52"/>
    </location>
</feature>
<keyword evidence="7" id="KW-1185">Reference proteome</keyword>
<dbReference type="Pfam" id="PF02469">
    <property type="entry name" value="Fasciclin"/>
    <property type="match status" value="1"/>
</dbReference>
<comment type="similarity">
    <text evidence="1">Belongs to the fasciclin-like AGP family.</text>
</comment>
<protein>
    <recommendedName>
        <fullName evidence="5">FAS1 domain-containing protein</fullName>
    </recommendedName>
</protein>
<dbReference type="SUPFAM" id="SSF82153">
    <property type="entry name" value="FAS1 domain"/>
    <property type="match status" value="1"/>
</dbReference>
<feature type="domain" description="FAS1" evidence="5">
    <location>
        <begin position="65"/>
        <end position="188"/>
    </location>
</feature>
<dbReference type="Gene3D" id="2.30.180.10">
    <property type="entry name" value="FAS1 domain"/>
    <property type="match status" value="1"/>
</dbReference>
<proteinExistence type="inferred from homology"/>
<reference evidence="6 7" key="1">
    <citation type="journal article" date="2021" name="Comput. Struct. Biotechnol. J.">
        <title>De novo genome assembly of the potent medicinal plant Rehmannia glutinosa using nanopore technology.</title>
        <authorList>
            <person name="Ma L."/>
            <person name="Dong C."/>
            <person name="Song C."/>
            <person name="Wang X."/>
            <person name="Zheng X."/>
            <person name="Niu Y."/>
            <person name="Chen S."/>
            <person name="Feng W."/>
        </authorList>
    </citation>
    <scope>NUCLEOTIDE SEQUENCE [LARGE SCALE GENOMIC DNA]</scope>
    <source>
        <strain evidence="6">DH-2019</strain>
    </source>
</reference>
<feature type="signal peptide" evidence="4">
    <location>
        <begin position="1"/>
        <end position="17"/>
    </location>
</feature>
<evidence type="ECO:0000313" key="6">
    <source>
        <dbReference type="EMBL" id="KAK6150176.1"/>
    </source>
</evidence>
<dbReference type="Proteomes" id="UP001318860">
    <property type="component" value="Unassembled WGS sequence"/>
</dbReference>
<feature type="transmembrane region" description="Helical" evidence="3">
    <location>
        <begin position="264"/>
        <end position="284"/>
    </location>
</feature>
<keyword evidence="3" id="KW-0812">Transmembrane</keyword>
<dbReference type="PANTHER" id="PTHR33985:SF5">
    <property type="entry name" value="FASCICLIN-LIKE ARABINOGALACTAN FAMILY PROTEIN"/>
    <property type="match status" value="1"/>
</dbReference>
<dbReference type="InterPro" id="IPR052806">
    <property type="entry name" value="Fasciclin-like_AGP"/>
</dbReference>
<dbReference type="SMART" id="SM00554">
    <property type="entry name" value="FAS1"/>
    <property type="match status" value="1"/>
</dbReference>
<evidence type="ECO:0000256" key="1">
    <source>
        <dbReference type="ARBA" id="ARBA00007843"/>
    </source>
</evidence>
<dbReference type="PROSITE" id="PS50213">
    <property type="entry name" value="FAS1"/>
    <property type="match status" value="1"/>
</dbReference>
<dbReference type="PANTHER" id="PTHR33985">
    <property type="entry name" value="OS02G0491300 PROTEIN-RELATED"/>
    <property type="match status" value="1"/>
</dbReference>
<gene>
    <name evidence="6" type="ORF">DH2020_017701</name>
</gene>
<evidence type="ECO:0000256" key="2">
    <source>
        <dbReference type="SAM" id="MobiDB-lite"/>
    </source>
</evidence>
<keyword evidence="3" id="KW-0472">Membrane</keyword>
<evidence type="ECO:0000313" key="7">
    <source>
        <dbReference type="Proteomes" id="UP001318860"/>
    </source>
</evidence>